<organism evidence="1 2">
    <name type="scientific">Sphingobacterium cellulitidis</name>
    <dbReference type="NCBI Taxonomy" id="1768011"/>
    <lineage>
        <taxon>Bacteria</taxon>
        <taxon>Pseudomonadati</taxon>
        <taxon>Bacteroidota</taxon>
        <taxon>Sphingobacteriia</taxon>
        <taxon>Sphingobacteriales</taxon>
        <taxon>Sphingobacteriaceae</taxon>
        <taxon>Sphingobacterium</taxon>
    </lineage>
</organism>
<gene>
    <name evidence="1" type="ORF">GCM10011516_23390</name>
</gene>
<reference evidence="1" key="1">
    <citation type="journal article" date="2014" name="Int. J. Syst. Evol. Microbiol.">
        <title>Complete genome sequence of Corynebacterium casei LMG S-19264T (=DSM 44701T), isolated from a smear-ripened cheese.</title>
        <authorList>
            <consortium name="US DOE Joint Genome Institute (JGI-PGF)"/>
            <person name="Walter F."/>
            <person name="Albersmeier A."/>
            <person name="Kalinowski J."/>
            <person name="Ruckert C."/>
        </authorList>
    </citation>
    <scope>NUCLEOTIDE SEQUENCE</scope>
    <source>
        <strain evidence="1">CGMCC 1.15966</strain>
    </source>
</reference>
<proteinExistence type="predicted"/>
<accession>A0A8H9G2I2</accession>
<dbReference type="SUPFAM" id="SSF53474">
    <property type="entry name" value="alpha/beta-Hydrolases"/>
    <property type="match status" value="1"/>
</dbReference>
<dbReference type="InterPro" id="IPR029058">
    <property type="entry name" value="AB_hydrolase_fold"/>
</dbReference>
<evidence type="ECO:0000313" key="2">
    <source>
        <dbReference type="Proteomes" id="UP000614460"/>
    </source>
</evidence>
<comment type="caution">
    <text evidence="1">The sequence shown here is derived from an EMBL/GenBank/DDBJ whole genome shotgun (WGS) entry which is preliminary data.</text>
</comment>
<dbReference type="Gene3D" id="3.40.50.1820">
    <property type="entry name" value="alpha/beta hydrolase"/>
    <property type="match status" value="1"/>
</dbReference>
<reference evidence="1" key="2">
    <citation type="submission" date="2020-09" db="EMBL/GenBank/DDBJ databases">
        <authorList>
            <person name="Sun Q."/>
            <person name="Zhou Y."/>
        </authorList>
    </citation>
    <scope>NUCLEOTIDE SEQUENCE</scope>
    <source>
        <strain evidence="1">CGMCC 1.15966</strain>
    </source>
</reference>
<dbReference type="PANTHER" id="PTHR48098">
    <property type="entry name" value="ENTEROCHELIN ESTERASE-RELATED"/>
    <property type="match status" value="1"/>
</dbReference>
<protein>
    <submittedName>
        <fullName evidence="1">Tributyrin esterase</fullName>
    </submittedName>
</protein>
<dbReference type="Proteomes" id="UP000614460">
    <property type="component" value="Unassembled WGS sequence"/>
</dbReference>
<dbReference type="InterPro" id="IPR000801">
    <property type="entry name" value="Esterase-like"/>
</dbReference>
<name>A0A8H9G2I2_9SPHI</name>
<sequence length="264" mass="30066">MENKFRSIEQSNPEFGTKNLRFITVKSQNLKGRGDICMYVPEQCPVDVPVVILLHGVYGSAWSWPLSSGVHEQVDNAIKAGTIKPMVLLMPSDGLWGDGSGYVKHKELNFEKWIVEDCIQAAKQVLPENITGKSKFFIAGLSMGGYGAMRLGIRHPELFSAFSGLSSITSIPEFEHFVEENLEVYQEDKDLALIDSFIANRKNLQPFRFDCGKDDILIEYNRKLHSQLLEANINHTYEEFEGGHSWDYWKNNILKTILFFNLQL</sequence>
<dbReference type="Pfam" id="PF00756">
    <property type="entry name" value="Esterase"/>
    <property type="match status" value="1"/>
</dbReference>
<dbReference type="RefSeq" id="WP_182499112.1">
    <property type="nucleotide sequence ID" value="NZ_BMKM01000005.1"/>
</dbReference>
<keyword evidence="2" id="KW-1185">Reference proteome</keyword>
<dbReference type="InterPro" id="IPR050583">
    <property type="entry name" value="Mycobacterial_A85_antigen"/>
</dbReference>
<dbReference type="PANTHER" id="PTHR48098:SF1">
    <property type="entry name" value="DIACYLGLYCEROL ACYLTRANSFERASE_MYCOLYLTRANSFERASE AG85A"/>
    <property type="match status" value="1"/>
</dbReference>
<evidence type="ECO:0000313" key="1">
    <source>
        <dbReference type="EMBL" id="GGE25021.1"/>
    </source>
</evidence>
<dbReference type="AlphaFoldDB" id="A0A8H9G2I2"/>
<dbReference type="EMBL" id="BMKM01000005">
    <property type="protein sequence ID" value="GGE25021.1"/>
    <property type="molecule type" value="Genomic_DNA"/>
</dbReference>